<evidence type="ECO:0000313" key="2">
    <source>
        <dbReference type="EMBL" id="KAK9861140.1"/>
    </source>
</evidence>
<dbReference type="AlphaFoldDB" id="A0AAW1SXI4"/>
<dbReference type="EMBL" id="JALJOV010000807">
    <property type="protein sequence ID" value="KAK9861140.1"/>
    <property type="molecule type" value="Genomic_DNA"/>
</dbReference>
<dbReference type="Proteomes" id="UP001485043">
    <property type="component" value="Unassembled WGS sequence"/>
</dbReference>
<feature type="compositionally biased region" description="Basic and acidic residues" evidence="1">
    <location>
        <begin position="69"/>
        <end position="85"/>
    </location>
</feature>
<feature type="compositionally biased region" description="Basic and acidic residues" evidence="1">
    <location>
        <begin position="133"/>
        <end position="154"/>
    </location>
</feature>
<proteinExistence type="predicted"/>
<feature type="region of interest" description="Disordered" evidence="1">
    <location>
        <begin position="1"/>
        <end position="160"/>
    </location>
</feature>
<reference evidence="2 3" key="1">
    <citation type="journal article" date="2024" name="Nat. Commun.">
        <title>Phylogenomics reveals the evolutionary origins of lichenization in chlorophyte algae.</title>
        <authorList>
            <person name="Puginier C."/>
            <person name="Libourel C."/>
            <person name="Otte J."/>
            <person name="Skaloud P."/>
            <person name="Haon M."/>
            <person name="Grisel S."/>
            <person name="Petersen M."/>
            <person name="Berrin J.G."/>
            <person name="Delaux P.M."/>
            <person name="Dal Grande F."/>
            <person name="Keller J."/>
        </authorList>
    </citation>
    <scope>NUCLEOTIDE SEQUENCE [LARGE SCALE GENOMIC DNA]</scope>
    <source>
        <strain evidence="2 3">SAG 2523</strain>
    </source>
</reference>
<evidence type="ECO:0000256" key="1">
    <source>
        <dbReference type="SAM" id="MobiDB-lite"/>
    </source>
</evidence>
<sequence length="160" mass="17085">MTSSSDKTWTETISENLQGAKETILGKTSQPTSEEKEESHKDAAHKSAGSTWDNIKAAASSAQDQAANKIDKNTAEAKAKTKEGTESYSQSLQKAGAKSDEKEAKEDKKGYLASAWEGAKDTASHITDAASNKADKNKKEASAMSDDAREKLSDKISPSK</sequence>
<accession>A0AAW1SXI4</accession>
<organism evidence="2 3">
    <name type="scientific">Apatococcus fuscideae</name>
    <dbReference type="NCBI Taxonomy" id="2026836"/>
    <lineage>
        <taxon>Eukaryota</taxon>
        <taxon>Viridiplantae</taxon>
        <taxon>Chlorophyta</taxon>
        <taxon>core chlorophytes</taxon>
        <taxon>Trebouxiophyceae</taxon>
        <taxon>Chlorellales</taxon>
        <taxon>Chlorellaceae</taxon>
        <taxon>Apatococcus</taxon>
    </lineage>
</organism>
<comment type="caution">
    <text evidence="2">The sequence shown here is derived from an EMBL/GenBank/DDBJ whole genome shotgun (WGS) entry which is preliminary data.</text>
</comment>
<feature type="compositionally biased region" description="Basic and acidic residues" evidence="1">
    <location>
        <begin position="33"/>
        <end position="45"/>
    </location>
</feature>
<feature type="compositionally biased region" description="Low complexity" evidence="1">
    <location>
        <begin position="57"/>
        <end position="67"/>
    </location>
</feature>
<feature type="compositionally biased region" description="Polar residues" evidence="1">
    <location>
        <begin position="1"/>
        <end position="17"/>
    </location>
</feature>
<feature type="compositionally biased region" description="Basic and acidic residues" evidence="1">
    <location>
        <begin position="97"/>
        <end position="110"/>
    </location>
</feature>
<name>A0AAW1SXI4_9CHLO</name>
<gene>
    <name evidence="2" type="ORF">WJX84_001968</name>
</gene>
<keyword evidence="3" id="KW-1185">Reference proteome</keyword>
<protein>
    <submittedName>
        <fullName evidence="2">Uncharacterized protein</fullName>
    </submittedName>
</protein>
<evidence type="ECO:0000313" key="3">
    <source>
        <dbReference type="Proteomes" id="UP001485043"/>
    </source>
</evidence>